<dbReference type="InterPro" id="IPR029026">
    <property type="entry name" value="tRNA_m1G_MTases_N"/>
</dbReference>
<evidence type="ECO:0000256" key="2">
    <source>
        <dbReference type="ARBA" id="ARBA00005528"/>
    </source>
</evidence>
<organism evidence="12 13">
    <name type="scientific">Treponema berlinense</name>
    <dbReference type="NCBI Taxonomy" id="225004"/>
    <lineage>
        <taxon>Bacteria</taxon>
        <taxon>Pseudomonadati</taxon>
        <taxon>Spirochaetota</taxon>
        <taxon>Spirochaetia</taxon>
        <taxon>Spirochaetales</taxon>
        <taxon>Treponemataceae</taxon>
        <taxon>Treponema</taxon>
    </lineage>
</organism>
<comment type="catalytic activity">
    <reaction evidence="9 10">
        <text>uridine(1498) in 16S rRNA + S-adenosyl-L-methionine = N(3)-methyluridine(1498) in 16S rRNA + S-adenosyl-L-homocysteine + H(+)</text>
        <dbReference type="Rhea" id="RHEA:42920"/>
        <dbReference type="Rhea" id="RHEA-COMP:10283"/>
        <dbReference type="Rhea" id="RHEA-COMP:10284"/>
        <dbReference type="ChEBI" id="CHEBI:15378"/>
        <dbReference type="ChEBI" id="CHEBI:57856"/>
        <dbReference type="ChEBI" id="CHEBI:59789"/>
        <dbReference type="ChEBI" id="CHEBI:65315"/>
        <dbReference type="ChEBI" id="CHEBI:74502"/>
        <dbReference type="EC" id="2.1.1.193"/>
    </reaction>
</comment>
<evidence type="ECO:0000313" key="12">
    <source>
        <dbReference type="EMBL" id="SJZ80914.1"/>
    </source>
</evidence>
<sequence length="246" mass="26726">MNICLFTSEEILKPLNKNDERAQHIIKVLHKTPGDTFDAGIIGGAAGIAQITEISGEGQISFSFVPKTRGKPLYPLTLIIGFPRPIQLRRLLRDVAGLGCCKVILTGTKLTEKSYLDSNVVSDGSAYKMLLDGTAQAASTHVPELVVAKSLSEAINLVKNDSEFETSLIALDNRRPKESLRSFLEKEGSAKIVAAIGSERGWTDDERDLLEKNNFTLCSMGCRILRTETAATVAASIILNSMGFLE</sequence>
<dbReference type="RefSeq" id="WP_078931035.1">
    <property type="nucleotide sequence ID" value="NZ_CAMCOW010000039.1"/>
</dbReference>
<dbReference type="OrthoDB" id="362914at2"/>
<name>A0A1T4NNV6_9SPIR</name>
<dbReference type="PIRSF" id="PIRSF015601">
    <property type="entry name" value="MTase_slr0722"/>
    <property type="match status" value="1"/>
</dbReference>
<keyword evidence="3 10" id="KW-0963">Cytoplasm</keyword>
<evidence type="ECO:0000256" key="6">
    <source>
        <dbReference type="ARBA" id="ARBA00022679"/>
    </source>
</evidence>
<gene>
    <name evidence="12" type="ORF">SAMN02745152_01295</name>
</gene>
<dbReference type="InterPro" id="IPR046886">
    <property type="entry name" value="RsmE_MTase_dom"/>
</dbReference>
<evidence type="ECO:0000256" key="8">
    <source>
        <dbReference type="ARBA" id="ARBA00025699"/>
    </source>
</evidence>
<dbReference type="Gene3D" id="3.40.1280.10">
    <property type="match status" value="1"/>
</dbReference>
<evidence type="ECO:0000256" key="10">
    <source>
        <dbReference type="PIRNR" id="PIRNR015601"/>
    </source>
</evidence>
<dbReference type="PANTHER" id="PTHR30027">
    <property type="entry name" value="RIBOSOMAL RNA SMALL SUBUNIT METHYLTRANSFERASE E"/>
    <property type="match status" value="1"/>
</dbReference>
<evidence type="ECO:0000313" key="13">
    <source>
        <dbReference type="Proteomes" id="UP000190395"/>
    </source>
</evidence>
<evidence type="ECO:0000256" key="5">
    <source>
        <dbReference type="ARBA" id="ARBA00022603"/>
    </source>
</evidence>
<dbReference type="InterPro" id="IPR029028">
    <property type="entry name" value="Alpha/beta_knot_MTases"/>
</dbReference>
<dbReference type="GO" id="GO:0070475">
    <property type="term" value="P:rRNA base methylation"/>
    <property type="evidence" value="ECO:0007669"/>
    <property type="project" value="TreeGrafter"/>
</dbReference>
<keyword evidence="4 10" id="KW-0698">rRNA processing</keyword>
<dbReference type="EC" id="2.1.1.193" evidence="10"/>
<comment type="function">
    <text evidence="8 10">Specifically methylates the N3 position of the uracil ring of uridine 1498 (m3U1498) in 16S rRNA. Acts on the fully assembled 30S ribosomal subunit.</text>
</comment>
<dbReference type="Proteomes" id="UP000190395">
    <property type="component" value="Unassembled WGS sequence"/>
</dbReference>
<keyword evidence="6 10" id="KW-0808">Transferase</keyword>
<keyword evidence="13" id="KW-1185">Reference proteome</keyword>
<dbReference type="Pfam" id="PF04452">
    <property type="entry name" value="Methyltrans_RNA"/>
    <property type="match status" value="1"/>
</dbReference>
<dbReference type="InterPro" id="IPR006700">
    <property type="entry name" value="RsmE"/>
</dbReference>
<keyword evidence="5 10" id="KW-0489">Methyltransferase</keyword>
<dbReference type="CDD" id="cd18084">
    <property type="entry name" value="RsmE-like"/>
    <property type="match status" value="1"/>
</dbReference>
<proteinExistence type="inferred from homology"/>
<dbReference type="STRING" id="225004.SAMN02745152_01295"/>
<dbReference type="GeneID" id="303367534"/>
<dbReference type="SUPFAM" id="SSF75217">
    <property type="entry name" value="alpha/beta knot"/>
    <property type="match status" value="1"/>
</dbReference>
<comment type="similarity">
    <text evidence="2 10">Belongs to the RNA methyltransferase RsmE family.</text>
</comment>
<dbReference type="EMBL" id="FUXC01000006">
    <property type="protein sequence ID" value="SJZ80914.1"/>
    <property type="molecule type" value="Genomic_DNA"/>
</dbReference>
<evidence type="ECO:0000256" key="9">
    <source>
        <dbReference type="ARBA" id="ARBA00047944"/>
    </source>
</evidence>
<evidence type="ECO:0000256" key="1">
    <source>
        <dbReference type="ARBA" id="ARBA00004496"/>
    </source>
</evidence>
<dbReference type="GO" id="GO:0005737">
    <property type="term" value="C:cytoplasm"/>
    <property type="evidence" value="ECO:0007669"/>
    <property type="project" value="UniProtKB-SubCell"/>
</dbReference>
<evidence type="ECO:0000256" key="4">
    <source>
        <dbReference type="ARBA" id="ARBA00022552"/>
    </source>
</evidence>
<evidence type="ECO:0000256" key="3">
    <source>
        <dbReference type="ARBA" id="ARBA00022490"/>
    </source>
</evidence>
<evidence type="ECO:0000259" key="11">
    <source>
        <dbReference type="Pfam" id="PF04452"/>
    </source>
</evidence>
<keyword evidence="7 10" id="KW-0949">S-adenosyl-L-methionine</keyword>
<accession>A0A1T4NNV6</accession>
<reference evidence="12 13" key="1">
    <citation type="submission" date="2017-02" db="EMBL/GenBank/DDBJ databases">
        <authorList>
            <person name="Peterson S.W."/>
        </authorList>
    </citation>
    <scope>NUCLEOTIDE SEQUENCE [LARGE SCALE GENOMIC DNA]</scope>
    <source>
        <strain evidence="12 13">ATCC BAA-909</strain>
    </source>
</reference>
<evidence type="ECO:0000256" key="7">
    <source>
        <dbReference type="ARBA" id="ARBA00022691"/>
    </source>
</evidence>
<dbReference type="NCBIfam" id="TIGR00046">
    <property type="entry name" value="RsmE family RNA methyltransferase"/>
    <property type="match status" value="1"/>
</dbReference>
<dbReference type="GO" id="GO:0070042">
    <property type="term" value="F:rRNA (uridine-N3-)-methyltransferase activity"/>
    <property type="evidence" value="ECO:0007669"/>
    <property type="project" value="TreeGrafter"/>
</dbReference>
<dbReference type="AlphaFoldDB" id="A0A1T4NNV6"/>
<comment type="subcellular location">
    <subcellularLocation>
        <location evidence="1 10">Cytoplasm</location>
    </subcellularLocation>
</comment>
<protein>
    <recommendedName>
        <fullName evidence="10">Ribosomal RNA small subunit methyltransferase E</fullName>
        <ecNumber evidence="10">2.1.1.193</ecNumber>
    </recommendedName>
</protein>
<feature type="domain" description="Ribosomal RNA small subunit methyltransferase E methyltransferase" evidence="11">
    <location>
        <begin position="72"/>
        <end position="238"/>
    </location>
</feature>
<dbReference type="PANTHER" id="PTHR30027:SF3">
    <property type="entry name" value="16S RRNA (URACIL(1498)-N(3))-METHYLTRANSFERASE"/>
    <property type="match status" value="1"/>
</dbReference>